<dbReference type="InterPro" id="IPR045247">
    <property type="entry name" value="Oye-like"/>
</dbReference>
<proteinExistence type="predicted"/>
<dbReference type="GO" id="GO:0005829">
    <property type="term" value="C:cytosol"/>
    <property type="evidence" value="ECO:0007669"/>
    <property type="project" value="TreeGrafter"/>
</dbReference>
<protein>
    <submittedName>
        <fullName evidence="3">NADH:flavin oxidoreductase</fullName>
    </submittedName>
</protein>
<reference evidence="3 4" key="1">
    <citation type="submission" date="2022-02" db="EMBL/GenBank/DDBJ databases">
        <title>Paenibacillus sp. MBLB1776 Whole Genome Shotgun Sequencing.</title>
        <authorList>
            <person name="Hwang C.Y."/>
            <person name="Cho E.-S."/>
            <person name="Seo M.-J."/>
        </authorList>
    </citation>
    <scope>NUCLEOTIDE SEQUENCE [LARGE SCALE GENOMIC DNA]</scope>
    <source>
        <strain evidence="3 4">MBLB1776</strain>
    </source>
</reference>
<organism evidence="3 4">
    <name type="scientific">Paenibacillus aurantius</name>
    <dbReference type="NCBI Taxonomy" id="2918900"/>
    <lineage>
        <taxon>Bacteria</taxon>
        <taxon>Bacillati</taxon>
        <taxon>Bacillota</taxon>
        <taxon>Bacilli</taxon>
        <taxon>Bacillales</taxon>
        <taxon>Paenibacillaceae</taxon>
        <taxon>Paenibacillus</taxon>
    </lineage>
</organism>
<dbReference type="GO" id="GO:0016491">
    <property type="term" value="F:oxidoreductase activity"/>
    <property type="evidence" value="ECO:0007669"/>
    <property type="project" value="InterPro"/>
</dbReference>
<dbReference type="Proteomes" id="UP001305702">
    <property type="component" value="Chromosome"/>
</dbReference>
<keyword evidence="4" id="KW-1185">Reference proteome</keyword>
<dbReference type="GO" id="GO:0010181">
    <property type="term" value="F:FMN binding"/>
    <property type="evidence" value="ECO:0007669"/>
    <property type="project" value="InterPro"/>
</dbReference>
<dbReference type="FunFam" id="3.20.20.70:FF:000262">
    <property type="entry name" value="NADH:flavin oxidoreductase"/>
    <property type="match status" value="1"/>
</dbReference>
<sequence>MSNQPKTNQAEALFQPFSIGPLQLANRLVMAPMTRGFSPQGVPGEDVAAYYARRARHGTGLIITEGTLINDPAAGSGATLPSFYGEAALAGWRNVARAVHEAGGRIMPQLWHVGMARKAGDSPNPEEPPVGPSGLSLDGEQVTEPLSTARIEALIEAYGQAAADAKAAGFDGIELHGAHGYLIDQFFWEKTNRRTDEYGGDLVKRTRFAVEAIKAARRAVGPDFPIGFRFSQWKMSDYEAKLVNTPAELEAFLTPLTEAGVDLFHASTRRYWEPEFEGSSLNLAGWTKKITGKPVITVGSVGLDAEFTGARTADTSGIGGLVDRLEAGEFDLVAIGRVLISDPEWPEKIRRGETDRLLPYRAEDLGRLV</sequence>
<dbReference type="InterPro" id="IPR001155">
    <property type="entry name" value="OxRdtase_FMN_N"/>
</dbReference>
<dbReference type="PANTHER" id="PTHR22893:SF55">
    <property type="entry name" value="OXIDOREDUCTASE-RELATED"/>
    <property type="match status" value="1"/>
</dbReference>
<accession>A0AA96RFG3</accession>
<dbReference type="SUPFAM" id="SSF51395">
    <property type="entry name" value="FMN-linked oxidoreductases"/>
    <property type="match status" value="1"/>
</dbReference>
<feature type="domain" description="NADH:flavin oxidoreductase/NADH oxidase N-terminal" evidence="2">
    <location>
        <begin position="13"/>
        <end position="353"/>
    </location>
</feature>
<feature type="region of interest" description="Disordered" evidence="1">
    <location>
        <begin position="116"/>
        <end position="139"/>
    </location>
</feature>
<dbReference type="AlphaFoldDB" id="A0AA96RFG3"/>
<dbReference type="RefSeq" id="WP_315605743.1">
    <property type="nucleotide sequence ID" value="NZ_CP130318.1"/>
</dbReference>
<evidence type="ECO:0000313" key="3">
    <source>
        <dbReference type="EMBL" id="WNQ11967.1"/>
    </source>
</evidence>
<dbReference type="CDD" id="cd04747">
    <property type="entry name" value="OYE_like_5_FMN"/>
    <property type="match status" value="1"/>
</dbReference>
<dbReference type="InterPro" id="IPR013785">
    <property type="entry name" value="Aldolase_TIM"/>
</dbReference>
<dbReference type="Pfam" id="PF00724">
    <property type="entry name" value="Oxidored_FMN"/>
    <property type="match status" value="1"/>
</dbReference>
<dbReference type="Gene3D" id="3.20.20.70">
    <property type="entry name" value="Aldolase class I"/>
    <property type="match status" value="1"/>
</dbReference>
<name>A0AA96RFG3_9BACL</name>
<dbReference type="EMBL" id="CP130318">
    <property type="protein sequence ID" value="WNQ11967.1"/>
    <property type="molecule type" value="Genomic_DNA"/>
</dbReference>
<evidence type="ECO:0000259" key="2">
    <source>
        <dbReference type="Pfam" id="PF00724"/>
    </source>
</evidence>
<gene>
    <name evidence="3" type="ORF">MJA45_02590</name>
</gene>
<dbReference type="PANTHER" id="PTHR22893">
    <property type="entry name" value="NADH OXIDOREDUCTASE-RELATED"/>
    <property type="match status" value="1"/>
</dbReference>
<evidence type="ECO:0000313" key="4">
    <source>
        <dbReference type="Proteomes" id="UP001305702"/>
    </source>
</evidence>
<dbReference type="KEGG" id="paun:MJA45_02590"/>
<evidence type="ECO:0000256" key="1">
    <source>
        <dbReference type="SAM" id="MobiDB-lite"/>
    </source>
</evidence>